<sequence>MPSENGVAPRHSDAAIDPNAAARQFALAMSENELYQQTLERYHPFLAYPPERPHGRVAWDWLRQQRQRDRGYDIHVPEVFRVFTRNGITFIIMELLAVTAIEDLAKTSDPTWV</sequence>
<comment type="caution">
    <text evidence="1">The sequence shown here is derived from an EMBL/GenBank/DDBJ whole genome shotgun (WGS) entry which is preliminary data.</text>
</comment>
<dbReference type="AlphaFoldDB" id="A0AAN7HK33"/>
<accession>A0AAN7HK33</accession>
<reference evidence="1" key="2">
    <citation type="submission" date="2023-05" db="EMBL/GenBank/DDBJ databases">
        <authorList>
            <consortium name="Lawrence Berkeley National Laboratory"/>
            <person name="Steindorff A."/>
            <person name="Hensen N."/>
            <person name="Bonometti L."/>
            <person name="Westerberg I."/>
            <person name="Brannstrom I.O."/>
            <person name="Guillou S."/>
            <person name="Cros-Aarteil S."/>
            <person name="Calhoun S."/>
            <person name="Haridas S."/>
            <person name="Kuo A."/>
            <person name="Mondo S."/>
            <person name="Pangilinan J."/>
            <person name="Riley R."/>
            <person name="Labutti K."/>
            <person name="Andreopoulos B."/>
            <person name="Lipzen A."/>
            <person name="Chen C."/>
            <person name="Yanf M."/>
            <person name="Daum C."/>
            <person name="Ng V."/>
            <person name="Clum A."/>
            <person name="Ohm R."/>
            <person name="Martin F."/>
            <person name="Silar P."/>
            <person name="Natvig D."/>
            <person name="Lalanne C."/>
            <person name="Gautier V."/>
            <person name="Ament-Velasquez S.L."/>
            <person name="Kruys A."/>
            <person name="Hutchinson M.I."/>
            <person name="Powell A.J."/>
            <person name="Barry K."/>
            <person name="Miller A.N."/>
            <person name="Grigoriev I.V."/>
            <person name="Debuchy R."/>
            <person name="Gladieux P."/>
            <person name="Thoren M.H."/>
            <person name="Johannesson H."/>
        </authorList>
    </citation>
    <scope>NUCLEOTIDE SEQUENCE</scope>
    <source>
        <strain evidence="1">CBS 359.72</strain>
    </source>
</reference>
<gene>
    <name evidence="1" type="ORF">C7999DRAFT_36688</name>
</gene>
<reference evidence="1" key="1">
    <citation type="journal article" date="2023" name="Mol. Phylogenet. Evol.">
        <title>Genome-scale phylogeny and comparative genomics of the fungal order Sordariales.</title>
        <authorList>
            <person name="Hensen N."/>
            <person name="Bonometti L."/>
            <person name="Westerberg I."/>
            <person name="Brannstrom I.O."/>
            <person name="Guillou S."/>
            <person name="Cros-Aarteil S."/>
            <person name="Calhoun S."/>
            <person name="Haridas S."/>
            <person name="Kuo A."/>
            <person name="Mondo S."/>
            <person name="Pangilinan J."/>
            <person name="Riley R."/>
            <person name="LaButti K."/>
            <person name="Andreopoulos B."/>
            <person name="Lipzen A."/>
            <person name="Chen C."/>
            <person name="Yan M."/>
            <person name="Daum C."/>
            <person name="Ng V."/>
            <person name="Clum A."/>
            <person name="Steindorff A."/>
            <person name="Ohm R.A."/>
            <person name="Martin F."/>
            <person name="Silar P."/>
            <person name="Natvig D.O."/>
            <person name="Lalanne C."/>
            <person name="Gautier V."/>
            <person name="Ament-Velasquez S.L."/>
            <person name="Kruys A."/>
            <person name="Hutchinson M.I."/>
            <person name="Powell A.J."/>
            <person name="Barry K."/>
            <person name="Miller A.N."/>
            <person name="Grigoriev I.V."/>
            <person name="Debuchy R."/>
            <person name="Gladieux P."/>
            <person name="Hiltunen Thoren M."/>
            <person name="Johannesson H."/>
        </authorList>
    </citation>
    <scope>NUCLEOTIDE SEQUENCE</scope>
    <source>
        <strain evidence="1">CBS 359.72</strain>
    </source>
</reference>
<name>A0AAN7HK33_9PEZI</name>
<evidence type="ECO:0000313" key="1">
    <source>
        <dbReference type="EMBL" id="KAK4242989.1"/>
    </source>
</evidence>
<evidence type="ECO:0000313" key="2">
    <source>
        <dbReference type="Proteomes" id="UP001303647"/>
    </source>
</evidence>
<organism evidence="1 2">
    <name type="scientific">Corynascus novoguineensis</name>
    <dbReference type="NCBI Taxonomy" id="1126955"/>
    <lineage>
        <taxon>Eukaryota</taxon>
        <taxon>Fungi</taxon>
        <taxon>Dikarya</taxon>
        <taxon>Ascomycota</taxon>
        <taxon>Pezizomycotina</taxon>
        <taxon>Sordariomycetes</taxon>
        <taxon>Sordariomycetidae</taxon>
        <taxon>Sordariales</taxon>
        <taxon>Chaetomiaceae</taxon>
        <taxon>Corynascus</taxon>
    </lineage>
</organism>
<keyword evidence="2" id="KW-1185">Reference proteome</keyword>
<dbReference type="EMBL" id="MU857933">
    <property type="protein sequence ID" value="KAK4242989.1"/>
    <property type="molecule type" value="Genomic_DNA"/>
</dbReference>
<proteinExistence type="predicted"/>
<protein>
    <submittedName>
        <fullName evidence="1">Uncharacterized protein</fullName>
    </submittedName>
</protein>
<dbReference type="Proteomes" id="UP001303647">
    <property type="component" value="Unassembled WGS sequence"/>
</dbReference>